<proteinExistence type="predicted"/>
<accession>U1FII0</accession>
<dbReference type="Proteomes" id="UP000016646">
    <property type="component" value="Unassembled WGS sequence"/>
</dbReference>
<gene>
    <name evidence="2" type="ORF">HMPREF0860_0276</name>
    <name evidence="1" type="ORF">HMPREF1325_1685</name>
</gene>
<dbReference type="PATRIC" id="fig|1125725.3.peg.2435"/>
<organism evidence="1 3">
    <name type="scientific">Treponema socranskii subsp. socranskii VPI DR56BR1116 = ATCC 35536</name>
    <dbReference type="NCBI Taxonomy" id="1125725"/>
    <lineage>
        <taxon>Bacteria</taxon>
        <taxon>Pseudomonadati</taxon>
        <taxon>Spirochaetota</taxon>
        <taxon>Spirochaetia</taxon>
        <taxon>Spirochaetales</taxon>
        <taxon>Treponemataceae</taxon>
        <taxon>Treponema</taxon>
    </lineage>
</organism>
<sequence length="59" mass="6552">MKKRLRSPIPITVCRGERQAGAGSSAGFYDTKYFHKEYISGTLILRVYTKGGIFAILAL</sequence>
<dbReference type="STRING" id="1125725.HMPREF1325_1685"/>
<dbReference type="AlphaFoldDB" id="U1FII0"/>
<protein>
    <submittedName>
        <fullName evidence="1">Uncharacterized protein</fullName>
    </submittedName>
</protein>
<name>U1FII0_TRESO</name>
<evidence type="ECO:0000313" key="3">
    <source>
        <dbReference type="Proteomes" id="UP000016412"/>
    </source>
</evidence>
<dbReference type="Proteomes" id="UP000016412">
    <property type="component" value="Unassembled WGS sequence"/>
</dbReference>
<comment type="caution">
    <text evidence="1">The sequence shown here is derived from an EMBL/GenBank/DDBJ whole genome shotgun (WGS) entry which is preliminary data.</text>
</comment>
<keyword evidence="4" id="KW-1185">Reference proteome</keyword>
<dbReference type="EMBL" id="AVQI01000080">
    <property type="protein sequence ID" value="ERJ98498.1"/>
    <property type="molecule type" value="Genomic_DNA"/>
</dbReference>
<evidence type="ECO:0000313" key="1">
    <source>
        <dbReference type="EMBL" id="ERF59558.1"/>
    </source>
</evidence>
<dbReference type="EMBL" id="AUZJ01000066">
    <property type="protein sequence ID" value="ERF59558.1"/>
    <property type="molecule type" value="Genomic_DNA"/>
</dbReference>
<evidence type="ECO:0000313" key="2">
    <source>
        <dbReference type="EMBL" id="ERJ98498.1"/>
    </source>
</evidence>
<evidence type="ECO:0000313" key="4">
    <source>
        <dbReference type="Proteomes" id="UP000016646"/>
    </source>
</evidence>
<reference evidence="3 4" key="1">
    <citation type="submission" date="2013-08" db="EMBL/GenBank/DDBJ databases">
        <authorList>
            <person name="Durkin A.S."/>
            <person name="Haft D.R."/>
            <person name="McCorrison J."/>
            <person name="Torralba M."/>
            <person name="Gillis M."/>
            <person name="Haft D.H."/>
            <person name="Methe B."/>
            <person name="Sutton G."/>
            <person name="Nelson K.E."/>
        </authorList>
    </citation>
    <scope>NUCLEOTIDE SEQUENCE [LARGE SCALE GENOMIC DNA]</scope>
    <source>
        <strain evidence="2 4">ATCC 35536</strain>
        <strain evidence="1 3">VPI DR56BR1116</strain>
    </source>
</reference>